<name>A0ABX8ST67_9BURK</name>
<evidence type="ECO:0000259" key="7">
    <source>
        <dbReference type="Pfam" id="PF00892"/>
    </source>
</evidence>
<dbReference type="Pfam" id="PF00892">
    <property type="entry name" value="EamA"/>
    <property type="match status" value="2"/>
</dbReference>
<dbReference type="InterPro" id="IPR050638">
    <property type="entry name" value="AA-Vitamin_Transporters"/>
</dbReference>
<organism evidence="8 9">
    <name type="scientific">Alcaligenes ammonioxydans</name>
    <dbReference type="NCBI Taxonomy" id="2582914"/>
    <lineage>
        <taxon>Bacteria</taxon>
        <taxon>Pseudomonadati</taxon>
        <taxon>Pseudomonadota</taxon>
        <taxon>Betaproteobacteria</taxon>
        <taxon>Burkholderiales</taxon>
        <taxon>Alcaligenaceae</taxon>
        <taxon>Alcaligenes</taxon>
    </lineage>
</organism>
<dbReference type="EMBL" id="CP049362">
    <property type="protein sequence ID" value="QXX78884.1"/>
    <property type="molecule type" value="Genomic_DNA"/>
</dbReference>
<reference evidence="8 9" key="1">
    <citation type="submission" date="2020-02" db="EMBL/GenBank/DDBJ databases">
        <title>Partial ammonium oxidation to N2 by heterotrophic bacteria.</title>
        <authorList>
            <person name="Wu M."/>
        </authorList>
    </citation>
    <scope>NUCLEOTIDE SEQUENCE [LARGE SCALE GENOMIC DNA]</scope>
    <source>
        <strain evidence="8 9">HO-1</strain>
    </source>
</reference>
<dbReference type="InterPro" id="IPR037185">
    <property type="entry name" value="EmrE-like"/>
</dbReference>
<feature type="transmembrane region" description="Helical" evidence="6">
    <location>
        <begin position="208"/>
        <end position="227"/>
    </location>
</feature>
<keyword evidence="5 6" id="KW-0472">Membrane</keyword>
<comment type="subcellular location">
    <subcellularLocation>
        <location evidence="1">Membrane</location>
        <topology evidence="1">Multi-pass membrane protein</topology>
    </subcellularLocation>
</comment>
<evidence type="ECO:0000313" key="8">
    <source>
        <dbReference type="EMBL" id="QXX78884.1"/>
    </source>
</evidence>
<evidence type="ECO:0000256" key="6">
    <source>
        <dbReference type="SAM" id="Phobius"/>
    </source>
</evidence>
<keyword evidence="3 6" id="KW-0812">Transmembrane</keyword>
<evidence type="ECO:0000256" key="1">
    <source>
        <dbReference type="ARBA" id="ARBA00004141"/>
    </source>
</evidence>
<evidence type="ECO:0000313" key="9">
    <source>
        <dbReference type="Proteomes" id="UP000826050"/>
    </source>
</evidence>
<evidence type="ECO:0000256" key="5">
    <source>
        <dbReference type="ARBA" id="ARBA00023136"/>
    </source>
</evidence>
<dbReference type="PANTHER" id="PTHR32322">
    <property type="entry name" value="INNER MEMBRANE TRANSPORTER"/>
    <property type="match status" value="1"/>
</dbReference>
<sequence>MTRLSLWLVTALTALGPAIWGSTYIVTTEILPADRPFIAAFLRCFPAGVILLLWSRRMPAQGEWGRTLILAALNIGAFQALLFVAAYRLPGGLAAVVGAAQPLVVIALAWALEGKRPISLALVACVLGIVGMGILLLSPHSQWDAWGMLAAIVGALCMALGTYLSHRWRSSMPILAFTAWQLMLGGLMLAPLALWLDPPLDGSLSMMQISGYLYLCLVGALLAYTLWFRGIAVLPSVAVSSLGLLSPLTAVILGWLILGQAMTGTSLLGMVLVMGSVLAVQWISNRPPAPRSEGRKKSAP</sequence>
<accession>A0ABX8ST67</accession>
<dbReference type="SUPFAM" id="SSF103481">
    <property type="entry name" value="Multidrug resistance efflux transporter EmrE"/>
    <property type="match status" value="2"/>
</dbReference>
<feature type="transmembrane region" description="Helical" evidence="6">
    <location>
        <begin position="93"/>
        <end position="112"/>
    </location>
</feature>
<feature type="transmembrane region" description="Helical" evidence="6">
    <location>
        <begin position="67"/>
        <end position="87"/>
    </location>
</feature>
<protein>
    <submittedName>
        <fullName evidence="8">DMT family transporter</fullName>
    </submittedName>
</protein>
<feature type="domain" description="EamA" evidence="7">
    <location>
        <begin position="146"/>
        <end position="279"/>
    </location>
</feature>
<gene>
    <name evidence="8" type="ORF">FE795_07565</name>
</gene>
<dbReference type="PANTHER" id="PTHR32322:SF2">
    <property type="entry name" value="EAMA DOMAIN-CONTAINING PROTEIN"/>
    <property type="match status" value="1"/>
</dbReference>
<keyword evidence="4 6" id="KW-1133">Transmembrane helix</keyword>
<dbReference type="InterPro" id="IPR000620">
    <property type="entry name" value="EamA_dom"/>
</dbReference>
<comment type="similarity">
    <text evidence="2">Belongs to the EamA transporter family.</text>
</comment>
<feature type="domain" description="EamA" evidence="7">
    <location>
        <begin position="12"/>
        <end position="136"/>
    </location>
</feature>
<evidence type="ECO:0000256" key="2">
    <source>
        <dbReference type="ARBA" id="ARBA00007362"/>
    </source>
</evidence>
<feature type="transmembrane region" description="Helical" evidence="6">
    <location>
        <begin position="176"/>
        <end position="196"/>
    </location>
</feature>
<dbReference type="RefSeq" id="WP_003801182.1">
    <property type="nucleotide sequence ID" value="NZ_CP049362.1"/>
</dbReference>
<feature type="transmembrane region" description="Helical" evidence="6">
    <location>
        <begin position="37"/>
        <end position="55"/>
    </location>
</feature>
<evidence type="ECO:0000256" key="4">
    <source>
        <dbReference type="ARBA" id="ARBA00022989"/>
    </source>
</evidence>
<keyword evidence="9" id="KW-1185">Reference proteome</keyword>
<feature type="transmembrane region" description="Helical" evidence="6">
    <location>
        <begin position="145"/>
        <end position="164"/>
    </location>
</feature>
<proteinExistence type="inferred from homology"/>
<feature type="transmembrane region" description="Helical" evidence="6">
    <location>
        <begin position="264"/>
        <end position="283"/>
    </location>
</feature>
<dbReference type="Proteomes" id="UP000826050">
    <property type="component" value="Chromosome"/>
</dbReference>
<feature type="transmembrane region" description="Helical" evidence="6">
    <location>
        <begin position="239"/>
        <end position="258"/>
    </location>
</feature>
<feature type="transmembrane region" description="Helical" evidence="6">
    <location>
        <begin position="119"/>
        <end position="139"/>
    </location>
</feature>
<evidence type="ECO:0000256" key="3">
    <source>
        <dbReference type="ARBA" id="ARBA00022692"/>
    </source>
</evidence>